<organism evidence="2 3">
    <name type="scientific">Kockovaella imperatae</name>
    <dbReference type="NCBI Taxonomy" id="4999"/>
    <lineage>
        <taxon>Eukaryota</taxon>
        <taxon>Fungi</taxon>
        <taxon>Dikarya</taxon>
        <taxon>Basidiomycota</taxon>
        <taxon>Agaricomycotina</taxon>
        <taxon>Tremellomycetes</taxon>
        <taxon>Tremellales</taxon>
        <taxon>Cuniculitremaceae</taxon>
        <taxon>Kockovaella</taxon>
    </lineage>
</organism>
<sequence length="859" mass="96110">MKVFAVKTAAEANLRQLPRGRAGGPRAGVGGATSPRPPRVVAQRMAGVDLRRCRKGHGDEADGMPVVQGASSFATTQPQLHDLQVPLVILFSMNYFSWISRTPVLLISIIVYLDRKALMADSRWAADERKLSPAYDDISNGRLKSASSQVERHLKKHGGSQPARILRMVLLERVDASESAILEAWEDVKKTGELSSRGMWWVAMTFRNIGRRDLSLQLYQDLWKRSPDSAEIGEQVFLHAAGAWDKPAMVESSRKMFNKLKAPVWARVAAWAEWIRYTDGPSSQDTFTTSNAGDLRVSSTLLSLARRVCDSADSLWLHLQIMIGAGNLSEALKLAQTVGSDGNLARMWYRMEGVKEILRRMGDGEEVRAAWREEWEWAKAKLKDTECQRNYAFYRHLILATKYLDNTALTVAALEAVHADIGAKERAPALALLELGEEVDWQTKVEAYWSQWGAKGSVVSELEGIVGERNETKREALVIMLEKLDSGHTSLAEYRRVVNRELLLLRVRPAEWHTESHFDSLTALYAEGLQYGRNLPKTDIQPCDDVGLALVHLLIVHWSKDTSNDTPLLRATLLTRHILNHSPACKSALLILGRLLRLLGASIHEATVAAAKEWSEIQLDNLAHFSHERAGIESYVNGTTQGWSSYEEKSRKMYRRVSTDMAEYIKQALQHESYSKIPGINYVMSTLGRSMSRCVMSVERSRMALVTGEPLVADTLRDAVNGLGEDLVDTRDWSLVPELGPRRGSLRKAMQLGDEPGPKWIKAWGGLLLRLDVLERSTQVPREMPPNDLSGVLPSERVVMEIGFAWLAKAYSVLSSSEDTGENISLDLAEMTHDGSAWDRLYTFYLLVEVSQESFPADL</sequence>
<dbReference type="InParanoid" id="A0A1Y1UDI2"/>
<name>A0A1Y1UDI2_9TREE</name>
<gene>
    <name evidence="2" type="ORF">BD324DRAFT_630725</name>
</gene>
<comment type="caution">
    <text evidence="2">The sequence shown here is derived from an EMBL/GenBank/DDBJ whole genome shotgun (WGS) entry which is preliminary data.</text>
</comment>
<dbReference type="InterPro" id="IPR019183">
    <property type="entry name" value="NAA25_NatB_aux_su"/>
</dbReference>
<dbReference type="RefSeq" id="XP_021869740.1">
    <property type="nucleotide sequence ID" value="XM_022016358.1"/>
</dbReference>
<dbReference type="AlphaFoldDB" id="A0A1Y1UDI2"/>
<evidence type="ECO:0000313" key="2">
    <source>
        <dbReference type="EMBL" id="ORX35576.1"/>
    </source>
</evidence>
<dbReference type="STRING" id="4999.A0A1Y1UDI2"/>
<accession>A0A1Y1UDI2</accession>
<dbReference type="GO" id="GO:0016740">
    <property type="term" value="F:transferase activity"/>
    <property type="evidence" value="ECO:0007669"/>
    <property type="project" value="UniProtKB-KW"/>
</dbReference>
<feature type="compositionally biased region" description="Gly residues" evidence="1">
    <location>
        <begin position="21"/>
        <end position="31"/>
    </location>
</feature>
<keyword evidence="2" id="KW-0808">Transferase</keyword>
<feature type="region of interest" description="Disordered" evidence="1">
    <location>
        <begin position="16"/>
        <end position="38"/>
    </location>
</feature>
<dbReference type="OrthoDB" id="1874341at2759"/>
<evidence type="ECO:0000256" key="1">
    <source>
        <dbReference type="SAM" id="MobiDB-lite"/>
    </source>
</evidence>
<evidence type="ECO:0000313" key="3">
    <source>
        <dbReference type="Proteomes" id="UP000193218"/>
    </source>
</evidence>
<dbReference type="Pfam" id="PF09797">
    <property type="entry name" value="NatB_MDM20"/>
    <property type="match status" value="1"/>
</dbReference>
<dbReference type="EMBL" id="NBSH01000010">
    <property type="protein sequence ID" value="ORX35576.1"/>
    <property type="molecule type" value="Genomic_DNA"/>
</dbReference>
<dbReference type="GeneID" id="33558167"/>
<keyword evidence="3" id="KW-1185">Reference proteome</keyword>
<dbReference type="Proteomes" id="UP000193218">
    <property type="component" value="Unassembled WGS sequence"/>
</dbReference>
<protein>
    <submittedName>
        <fullName evidence="2">N-acetyltransferase B complex non catalytic subunit-domain-containing protein</fullName>
    </submittedName>
</protein>
<proteinExistence type="predicted"/>
<reference evidence="2 3" key="1">
    <citation type="submission" date="2017-03" db="EMBL/GenBank/DDBJ databases">
        <title>Widespread Adenine N6-methylation of Active Genes in Fungi.</title>
        <authorList>
            <consortium name="DOE Joint Genome Institute"/>
            <person name="Mondo S.J."/>
            <person name="Dannebaum R.O."/>
            <person name="Kuo R.C."/>
            <person name="Louie K.B."/>
            <person name="Bewick A.J."/>
            <person name="Labutti K."/>
            <person name="Haridas S."/>
            <person name="Kuo A."/>
            <person name="Salamov A."/>
            <person name="Ahrendt S.R."/>
            <person name="Lau R."/>
            <person name="Bowen B.P."/>
            <person name="Lipzen A."/>
            <person name="Sullivan W."/>
            <person name="Andreopoulos W.B."/>
            <person name="Clum A."/>
            <person name="Lindquist E."/>
            <person name="Daum C."/>
            <person name="Northen T.R."/>
            <person name="Ramamoorthy G."/>
            <person name="Schmitz R.J."/>
            <person name="Gryganskyi A."/>
            <person name="Culley D."/>
            <person name="Magnuson J."/>
            <person name="James T.Y."/>
            <person name="O'Malley M.A."/>
            <person name="Stajich J.E."/>
            <person name="Spatafora J.W."/>
            <person name="Visel A."/>
            <person name="Grigoriev I.V."/>
        </authorList>
    </citation>
    <scope>NUCLEOTIDE SEQUENCE [LARGE SCALE GENOMIC DNA]</scope>
    <source>
        <strain evidence="2 3">NRRL Y-17943</strain>
    </source>
</reference>